<comment type="subcellular location">
    <subcellularLocation>
        <location evidence="1">Mitochondrion</location>
    </subcellularLocation>
</comment>
<dbReference type="Proteomes" id="UP000317494">
    <property type="component" value="Unassembled WGS sequence"/>
</dbReference>
<keyword evidence="18" id="KW-1185">Reference proteome</keyword>
<sequence>MHPSCILRAAAASSCTRAVAPRGLTLRSPFVAHARLAGPARAASCAVPLRLSATHQPSRCYSAGKGPLNIQDIEDRVLQLLRDFDKVEHSKLSLDSHFVNDLGLDSLDQVEITMALEDEFNIEIPDRDAEDIMTPRQAVEKIYANKHAM</sequence>
<comment type="similarity">
    <text evidence="3">Belongs to the acyl carrier protein (ACP) family.</text>
</comment>
<comment type="pathway">
    <text evidence="2">Lipid metabolism; fatty acid biosynthesis.</text>
</comment>
<comment type="function">
    <text evidence="14">Carrier of the growing fatty acid chain in fatty acid biosynthesis.</text>
</comment>
<dbReference type="FunFam" id="1.10.1200.10:FF:000003">
    <property type="entry name" value="Acyl carrier protein"/>
    <property type="match status" value="1"/>
</dbReference>
<evidence type="ECO:0000313" key="18">
    <source>
        <dbReference type="Proteomes" id="UP000317494"/>
    </source>
</evidence>
<dbReference type="AlphaFoldDB" id="A0A507DKW3"/>
<keyword evidence="8" id="KW-0276">Fatty acid metabolism</keyword>
<evidence type="ECO:0000259" key="15">
    <source>
        <dbReference type="PROSITE" id="PS50075"/>
    </source>
</evidence>
<keyword evidence="10" id="KW-0249">Electron transport</keyword>
<proteinExistence type="inferred from homology"/>
<dbReference type="STRING" id="286115.A0A507DKW3"/>
<name>A0A507DKW3_9FUNG</name>
<keyword evidence="5 14" id="KW-0596">Phosphopantetheine</keyword>
<evidence type="ECO:0000256" key="7">
    <source>
        <dbReference type="ARBA" id="ARBA00022553"/>
    </source>
</evidence>
<keyword evidence="13 14" id="KW-0275">Fatty acid biosynthesis</keyword>
<dbReference type="OrthoDB" id="448946at2759"/>
<protein>
    <recommendedName>
        <fullName evidence="14">Acyl carrier protein</fullName>
    </recommendedName>
</protein>
<dbReference type="VEuPathDB" id="FungiDB:SeMB42_g03963"/>
<evidence type="ECO:0000256" key="10">
    <source>
        <dbReference type="ARBA" id="ARBA00022982"/>
    </source>
</evidence>
<evidence type="ECO:0000256" key="11">
    <source>
        <dbReference type="ARBA" id="ARBA00023098"/>
    </source>
</evidence>
<dbReference type="SUPFAM" id="SSF47336">
    <property type="entry name" value="ACP-like"/>
    <property type="match status" value="1"/>
</dbReference>
<dbReference type="NCBIfam" id="NF002148">
    <property type="entry name" value="PRK00982.1-2"/>
    <property type="match status" value="1"/>
</dbReference>
<dbReference type="InterPro" id="IPR003231">
    <property type="entry name" value="ACP"/>
</dbReference>
<dbReference type="EMBL" id="QEAN01000151">
    <property type="protein sequence ID" value="TPX45547.1"/>
    <property type="molecule type" value="Genomic_DNA"/>
</dbReference>
<evidence type="ECO:0000313" key="16">
    <source>
        <dbReference type="EMBL" id="TPX45547.1"/>
    </source>
</evidence>
<dbReference type="GO" id="GO:0000036">
    <property type="term" value="F:acyl carrier activity"/>
    <property type="evidence" value="ECO:0007669"/>
    <property type="project" value="TreeGrafter"/>
</dbReference>
<keyword evidence="12" id="KW-0496">Mitochondrion</keyword>
<dbReference type="PROSITE" id="PS50075">
    <property type="entry name" value="CARRIER"/>
    <property type="match status" value="1"/>
</dbReference>
<dbReference type="Pfam" id="PF00550">
    <property type="entry name" value="PP-binding"/>
    <property type="match status" value="1"/>
</dbReference>
<dbReference type="PANTHER" id="PTHR20863:SF28">
    <property type="entry name" value="ACYL CARRIER PROTEIN, MITOCHONDRIAL"/>
    <property type="match status" value="1"/>
</dbReference>
<evidence type="ECO:0000256" key="1">
    <source>
        <dbReference type="ARBA" id="ARBA00004173"/>
    </source>
</evidence>
<evidence type="ECO:0000313" key="19">
    <source>
        <dbReference type="Proteomes" id="UP000320475"/>
    </source>
</evidence>
<evidence type="ECO:0000256" key="4">
    <source>
        <dbReference type="ARBA" id="ARBA00022448"/>
    </source>
</evidence>
<gene>
    <name evidence="17" type="ORF">SeLEV6574_g00268</name>
    <name evidence="16" type="ORF">SeMB42_g03963</name>
</gene>
<comment type="caution">
    <text evidence="17">The sequence shown here is derived from an EMBL/GenBank/DDBJ whole genome shotgun (WGS) entry which is preliminary data.</text>
</comment>
<dbReference type="GO" id="GO:0000035">
    <property type="term" value="F:acyl binding"/>
    <property type="evidence" value="ECO:0007669"/>
    <property type="project" value="TreeGrafter"/>
</dbReference>
<dbReference type="Gene3D" id="1.10.1200.10">
    <property type="entry name" value="ACP-like"/>
    <property type="match status" value="1"/>
</dbReference>
<feature type="domain" description="Carrier" evidence="15">
    <location>
        <begin position="71"/>
        <end position="146"/>
    </location>
</feature>
<keyword evidence="9" id="KW-0809">Transit peptide</keyword>
<evidence type="ECO:0000256" key="13">
    <source>
        <dbReference type="ARBA" id="ARBA00023160"/>
    </source>
</evidence>
<evidence type="ECO:0000256" key="12">
    <source>
        <dbReference type="ARBA" id="ARBA00023128"/>
    </source>
</evidence>
<dbReference type="InterPro" id="IPR006162">
    <property type="entry name" value="Ppantetheine_attach_site"/>
</dbReference>
<evidence type="ECO:0000256" key="8">
    <source>
        <dbReference type="ARBA" id="ARBA00022832"/>
    </source>
</evidence>
<dbReference type="GO" id="GO:0099128">
    <property type="term" value="C:mitochondrial [2Fe-2S] assembly complex"/>
    <property type="evidence" value="ECO:0007669"/>
    <property type="project" value="UniProtKB-ARBA"/>
</dbReference>
<evidence type="ECO:0000256" key="3">
    <source>
        <dbReference type="ARBA" id="ARBA00010930"/>
    </source>
</evidence>
<organism evidence="17 19">
    <name type="scientific">Synchytrium endobioticum</name>
    <dbReference type="NCBI Taxonomy" id="286115"/>
    <lineage>
        <taxon>Eukaryota</taxon>
        <taxon>Fungi</taxon>
        <taxon>Fungi incertae sedis</taxon>
        <taxon>Chytridiomycota</taxon>
        <taxon>Chytridiomycota incertae sedis</taxon>
        <taxon>Chytridiomycetes</taxon>
        <taxon>Synchytriales</taxon>
        <taxon>Synchytriaceae</taxon>
        <taxon>Synchytrium</taxon>
    </lineage>
</organism>
<evidence type="ECO:0000256" key="2">
    <source>
        <dbReference type="ARBA" id="ARBA00005194"/>
    </source>
</evidence>
<keyword evidence="11" id="KW-0443">Lipid metabolism</keyword>
<evidence type="ECO:0000256" key="6">
    <source>
        <dbReference type="ARBA" id="ARBA00022516"/>
    </source>
</evidence>
<dbReference type="InterPro" id="IPR009081">
    <property type="entry name" value="PP-bd_ACP"/>
</dbReference>
<accession>A0A507DKW3</accession>
<dbReference type="NCBIfam" id="TIGR00517">
    <property type="entry name" value="acyl_carrier"/>
    <property type="match status" value="1"/>
</dbReference>
<dbReference type="Proteomes" id="UP000320475">
    <property type="component" value="Unassembled WGS sequence"/>
</dbReference>
<evidence type="ECO:0000313" key="17">
    <source>
        <dbReference type="EMBL" id="TPX51498.1"/>
    </source>
</evidence>
<keyword evidence="6 14" id="KW-0444">Lipid biosynthesis</keyword>
<evidence type="ECO:0000256" key="5">
    <source>
        <dbReference type="ARBA" id="ARBA00022450"/>
    </source>
</evidence>
<dbReference type="EMBL" id="QEAM01000004">
    <property type="protein sequence ID" value="TPX51498.1"/>
    <property type="molecule type" value="Genomic_DNA"/>
</dbReference>
<dbReference type="InterPro" id="IPR036736">
    <property type="entry name" value="ACP-like_sf"/>
</dbReference>
<dbReference type="PANTHER" id="PTHR20863">
    <property type="entry name" value="ACYL CARRIER PROTEIN"/>
    <property type="match status" value="1"/>
</dbReference>
<reference evidence="18 19" key="1">
    <citation type="journal article" date="2019" name="Sci. Rep.">
        <title>Comparative genomics of chytrid fungi reveal insights into the obligate biotrophic and pathogenic lifestyle of Synchytrium endobioticum.</title>
        <authorList>
            <person name="van de Vossenberg B.T.L.H."/>
            <person name="Warris S."/>
            <person name="Nguyen H.D.T."/>
            <person name="van Gent-Pelzer M.P.E."/>
            <person name="Joly D.L."/>
            <person name="van de Geest H.C."/>
            <person name="Bonants P.J.M."/>
            <person name="Smith D.S."/>
            <person name="Levesque C.A."/>
            <person name="van der Lee T.A.J."/>
        </authorList>
    </citation>
    <scope>NUCLEOTIDE SEQUENCE [LARGE SCALE GENOMIC DNA]</scope>
    <source>
        <strain evidence="17 19">LEV6574</strain>
        <strain evidence="16 18">MB42</strain>
    </source>
</reference>
<keyword evidence="7" id="KW-0597">Phosphoprotein</keyword>
<evidence type="ECO:0000256" key="14">
    <source>
        <dbReference type="RuleBase" id="RU000722"/>
    </source>
</evidence>
<dbReference type="HAMAP" id="MF_01217">
    <property type="entry name" value="Acyl_carrier"/>
    <property type="match status" value="1"/>
</dbReference>
<evidence type="ECO:0000256" key="9">
    <source>
        <dbReference type="ARBA" id="ARBA00022946"/>
    </source>
</evidence>
<keyword evidence="4" id="KW-0813">Transport</keyword>
<dbReference type="PROSITE" id="PS00012">
    <property type="entry name" value="PHOSPHOPANTETHEINE"/>
    <property type="match status" value="1"/>
</dbReference>